<dbReference type="OrthoDB" id="1028014at2759"/>
<keyword evidence="3" id="KW-1185">Reference proteome</keyword>
<keyword evidence="1" id="KW-0802">TPR repeat</keyword>
<dbReference type="HOGENOM" id="CLU_009043_1_0_1"/>
<evidence type="ECO:0000313" key="2">
    <source>
        <dbReference type="EMBL" id="EFW98456.1"/>
    </source>
</evidence>
<sequence>MPGNSVIRSTFIGEAYPPYTLPLASLTPIRLRDLTLETQHRGRVLIVRAFGKPNVYTSIINAVEDEFGDVDRLAIYNLLSTVAPDDVLPQGAIAAIKEPYYKRTADGDLFVRVDHPSDFVLLKLESQLVPPELAPRVTELDLSALKLKERGNAEFKRGNWQKADELYSNALAAADLVAADDDDLVRALHRNRAATRLRLGRYELTIVDALASIVVARAETSSEAVKDFNIKALYRAGRATYKMGSFFKAKNHFKAALKIDTQRKEVKVDLCLTKRRLAEQENGDYDFSAIAAVVNKLLWNPTLANRYLNLHDSSTFGNSKKITIVDSKVALDTFRVESIAELNRFGCPRVKSGDNEGTTEGEETSTGIWLQASYANHLCILNVSRAFIGDIIVVRALQNV</sequence>
<dbReference type="SMART" id="SM00028">
    <property type="entry name" value="TPR"/>
    <property type="match status" value="3"/>
</dbReference>
<dbReference type="PANTHER" id="PTHR47643:SF2">
    <property type="entry name" value="TPR DOMAIN PROTEIN (AFU_ORTHOLOGUE AFUA_5G12710)"/>
    <property type="match status" value="1"/>
</dbReference>
<dbReference type="EMBL" id="GL630006">
    <property type="protein sequence ID" value="EFW98456.1"/>
    <property type="molecule type" value="Genomic_DNA"/>
</dbReference>
<accession>F0XV90</accession>
<organism evidence="3">
    <name type="scientific">Grosmannia clavigera (strain kw1407 / UAMH 11150)</name>
    <name type="common">Blue stain fungus</name>
    <name type="synonym">Graphiocladiella clavigera</name>
    <dbReference type="NCBI Taxonomy" id="655863"/>
    <lineage>
        <taxon>Eukaryota</taxon>
        <taxon>Fungi</taxon>
        <taxon>Dikarya</taxon>
        <taxon>Ascomycota</taxon>
        <taxon>Pezizomycotina</taxon>
        <taxon>Sordariomycetes</taxon>
        <taxon>Sordariomycetidae</taxon>
        <taxon>Ophiostomatales</taxon>
        <taxon>Ophiostomataceae</taxon>
        <taxon>Leptographium</taxon>
    </lineage>
</organism>
<dbReference type="InterPro" id="IPR011990">
    <property type="entry name" value="TPR-like_helical_dom_sf"/>
</dbReference>
<dbReference type="InParanoid" id="F0XV90"/>
<dbReference type="STRING" id="655863.F0XV90"/>
<dbReference type="eggNOG" id="KOG2084">
    <property type="taxonomic scope" value="Eukaryota"/>
</dbReference>
<gene>
    <name evidence="2" type="ORF">CMQ_4308</name>
</gene>
<evidence type="ECO:0000313" key="3">
    <source>
        <dbReference type="Proteomes" id="UP000007796"/>
    </source>
</evidence>
<feature type="repeat" description="TPR" evidence="1">
    <location>
        <begin position="230"/>
        <end position="263"/>
    </location>
</feature>
<protein>
    <submittedName>
        <fullName evidence="2">Tpr domain containing protein</fullName>
    </submittedName>
</protein>
<proteinExistence type="predicted"/>
<dbReference type="InterPro" id="IPR019734">
    <property type="entry name" value="TPR_rpt"/>
</dbReference>
<dbReference type="SUPFAM" id="SSF48452">
    <property type="entry name" value="TPR-like"/>
    <property type="match status" value="1"/>
</dbReference>
<dbReference type="Proteomes" id="UP000007796">
    <property type="component" value="Unassembled WGS sequence"/>
</dbReference>
<evidence type="ECO:0000256" key="1">
    <source>
        <dbReference type="PROSITE-ProRule" id="PRU00339"/>
    </source>
</evidence>
<dbReference type="Gene3D" id="1.25.40.10">
    <property type="entry name" value="Tetratricopeptide repeat domain"/>
    <property type="match status" value="1"/>
</dbReference>
<dbReference type="AlphaFoldDB" id="F0XV90"/>
<dbReference type="PANTHER" id="PTHR47643">
    <property type="entry name" value="TPR DOMAIN PROTEIN (AFU_ORTHOLOGUE AFUA_5G12710)"/>
    <property type="match status" value="1"/>
</dbReference>
<reference evidence="2 3" key="1">
    <citation type="journal article" date="2011" name="Proc. Natl. Acad. Sci. U.S.A.">
        <title>Genome and transcriptome analyses of the mountain pine beetle-fungal symbiont Grosmannia clavigera, a lodgepole pine pathogen.</title>
        <authorList>
            <person name="DiGuistini S."/>
            <person name="Wang Y."/>
            <person name="Liao N.Y."/>
            <person name="Taylor G."/>
            <person name="Tanguay P."/>
            <person name="Feau N."/>
            <person name="Henrissat B."/>
            <person name="Chan S.K."/>
            <person name="Hesse-Orce U."/>
            <person name="Alamouti S.M."/>
            <person name="Tsui C.K.M."/>
            <person name="Docking R.T."/>
            <person name="Levasseur A."/>
            <person name="Haridas S."/>
            <person name="Robertson G."/>
            <person name="Birol I."/>
            <person name="Holt R.A."/>
            <person name="Marra M.A."/>
            <person name="Hamelin R.C."/>
            <person name="Hirst M."/>
            <person name="Jones S.J.M."/>
            <person name="Bohlmann J."/>
            <person name="Breuil C."/>
        </authorList>
    </citation>
    <scope>NUCLEOTIDE SEQUENCE [LARGE SCALE GENOMIC DNA]</scope>
    <source>
        <strain evidence="3">kw1407 / UAMH 11150</strain>
    </source>
</reference>
<dbReference type="GeneID" id="25977505"/>
<dbReference type="RefSeq" id="XP_014167939.1">
    <property type="nucleotide sequence ID" value="XM_014312464.1"/>
</dbReference>
<dbReference type="InterPro" id="IPR053209">
    <property type="entry name" value="Gramillin-biosynth_MTr"/>
</dbReference>
<dbReference type="PROSITE" id="PS50005">
    <property type="entry name" value="TPR"/>
    <property type="match status" value="1"/>
</dbReference>
<name>F0XV90_GROCL</name>